<evidence type="ECO:0000313" key="2">
    <source>
        <dbReference type="EMBL" id="PHJ19755.1"/>
    </source>
</evidence>
<evidence type="ECO:0000313" key="3">
    <source>
        <dbReference type="Proteomes" id="UP000221165"/>
    </source>
</evidence>
<dbReference type="RefSeq" id="XP_067921451.1">
    <property type="nucleotide sequence ID" value="XM_068066568.1"/>
</dbReference>
<dbReference type="GeneID" id="94429779"/>
<comment type="caution">
    <text evidence="2">The sequence shown here is derived from an EMBL/GenBank/DDBJ whole genome shotgun (WGS) entry which is preliminary data.</text>
</comment>
<accession>A0A2C6KU17</accession>
<reference evidence="2 3" key="1">
    <citation type="journal article" date="2017" name="Int. J. Parasitol.">
        <title>The genome of the protozoan parasite Cystoisospora suis and a reverse vaccinology approach to identify vaccine candidates.</title>
        <authorList>
            <person name="Palmieri N."/>
            <person name="Shrestha A."/>
            <person name="Ruttkowski B."/>
            <person name="Beck T."/>
            <person name="Vogl C."/>
            <person name="Tomley F."/>
            <person name="Blake D.P."/>
            <person name="Joachim A."/>
        </authorList>
    </citation>
    <scope>NUCLEOTIDE SEQUENCE [LARGE SCALE GENOMIC DNA]</scope>
    <source>
        <strain evidence="2 3">Wien I</strain>
    </source>
</reference>
<dbReference type="AlphaFoldDB" id="A0A2C6KU17"/>
<protein>
    <submittedName>
        <fullName evidence="2">Uncharacterized protein</fullName>
    </submittedName>
</protein>
<gene>
    <name evidence="2" type="ORF">CSUI_006408</name>
</gene>
<proteinExistence type="predicted"/>
<sequence>MERKRPKPDLETSMSGSQGADQASGRTKEMAASPTTIEPDREHLPAQTAAGIRQGLSTTHRDAFDDAEVSQASARDPDPRCTSPIVRLQGDGQGLGLVREILDTDGVAWPERWGRHLFHFIPAARHESRNRFIDKLGEHHQNDALMIVCNKSQQQPSLRR</sequence>
<dbReference type="EMBL" id="MIGC01003243">
    <property type="protein sequence ID" value="PHJ19755.1"/>
    <property type="molecule type" value="Genomic_DNA"/>
</dbReference>
<dbReference type="VEuPathDB" id="ToxoDB:CSUI_006408"/>
<feature type="compositionally biased region" description="Polar residues" evidence="1">
    <location>
        <begin position="12"/>
        <end position="25"/>
    </location>
</feature>
<dbReference type="Proteomes" id="UP000221165">
    <property type="component" value="Unassembled WGS sequence"/>
</dbReference>
<evidence type="ECO:0000256" key="1">
    <source>
        <dbReference type="SAM" id="MobiDB-lite"/>
    </source>
</evidence>
<keyword evidence="3" id="KW-1185">Reference proteome</keyword>
<feature type="compositionally biased region" description="Basic and acidic residues" evidence="1">
    <location>
        <begin position="1"/>
        <end position="10"/>
    </location>
</feature>
<feature type="region of interest" description="Disordered" evidence="1">
    <location>
        <begin position="1"/>
        <end position="87"/>
    </location>
</feature>
<name>A0A2C6KU17_9APIC</name>
<organism evidence="2 3">
    <name type="scientific">Cystoisospora suis</name>
    <dbReference type="NCBI Taxonomy" id="483139"/>
    <lineage>
        <taxon>Eukaryota</taxon>
        <taxon>Sar</taxon>
        <taxon>Alveolata</taxon>
        <taxon>Apicomplexa</taxon>
        <taxon>Conoidasida</taxon>
        <taxon>Coccidia</taxon>
        <taxon>Eucoccidiorida</taxon>
        <taxon>Eimeriorina</taxon>
        <taxon>Sarcocystidae</taxon>
        <taxon>Cystoisospora</taxon>
    </lineage>
</organism>